<protein>
    <submittedName>
        <fullName evidence="6">Response regulator</fullName>
    </submittedName>
</protein>
<feature type="modified residue" description="4-aspartylphosphate" evidence="3">
    <location>
        <position position="57"/>
    </location>
</feature>
<evidence type="ECO:0000256" key="2">
    <source>
        <dbReference type="ARBA" id="ARBA00023125"/>
    </source>
</evidence>
<dbReference type="PANTHER" id="PTHR45566">
    <property type="entry name" value="HTH-TYPE TRANSCRIPTIONAL REGULATOR YHJB-RELATED"/>
    <property type="match status" value="1"/>
</dbReference>
<evidence type="ECO:0000313" key="6">
    <source>
        <dbReference type="EMBL" id="MFC1459359.1"/>
    </source>
</evidence>
<dbReference type="InterPro" id="IPR000792">
    <property type="entry name" value="Tscrpt_reg_LuxR_C"/>
</dbReference>
<organism evidence="6 7">
    <name type="scientific">Microvirga arabica</name>
    <dbReference type="NCBI Taxonomy" id="1128671"/>
    <lineage>
        <taxon>Bacteria</taxon>
        <taxon>Pseudomonadati</taxon>
        <taxon>Pseudomonadota</taxon>
        <taxon>Alphaproteobacteria</taxon>
        <taxon>Hyphomicrobiales</taxon>
        <taxon>Methylobacteriaceae</taxon>
        <taxon>Microvirga</taxon>
    </lineage>
</organism>
<dbReference type="PROSITE" id="PS50110">
    <property type="entry name" value="RESPONSE_REGULATORY"/>
    <property type="match status" value="1"/>
</dbReference>
<dbReference type="Proteomes" id="UP001593940">
    <property type="component" value="Unassembled WGS sequence"/>
</dbReference>
<dbReference type="InterPro" id="IPR058245">
    <property type="entry name" value="NreC/VraR/RcsB-like_REC"/>
</dbReference>
<dbReference type="Gene3D" id="3.40.50.2300">
    <property type="match status" value="1"/>
</dbReference>
<feature type="domain" description="HTH luxR-type" evidence="4">
    <location>
        <begin position="143"/>
        <end position="208"/>
    </location>
</feature>
<dbReference type="EMBL" id="JBHOMY010000096">
    <property type="protein sequence ID" value="MFC1459359.1"/>
    <property type="molecule type" value="Genomic_DNA"/>
</dbReference>
<dbReference type="SUPFAM" id="SSF52172">
    <property type="entry name" value="CheY-like"/>
    <property type="match status" value="1"/>
</dbReference>
<dbReference type="SUPFAM" id="SSF46894">
    <property type="entry name" value="C-terminal effector domain of the bipartite response regulators"/>
    <property type="match status" value="1"/>
</dbReference>
<sequence length="216" mass="23778">MSDRIRVVVVDDHALFRAGVVQSLAFDGAIEVVGEGESAEEAVQLARELAPDLILLDVSMPGNGIEAAREILHMPEPPRVAMLTVSENDDDVMRALEAGAVGYLPKGIRTPELIAAVRSLRDGRSVVSPDLALRALTTKVRAEASPLAFLSDQEKRTLRLVANGLSNREVGERLDVQEKTVKYHVTNILRKLKARNRVEAVLIAKREWSDLEDRLM</sequence>
<evidence type="ECO:0000256" key="3">
    <source>
        <dbReference type="PROSITE-ProRule" id="PRU00169"/>
    </source>
</evidence>
<dbReference type="RefSeq" id="WP_377031030.1">
    <property type="nucleotide sequence ID" value="NZ_JBHOMY010000096.1"/>
</dbReference>
<dbReference type="CDD" id="cd06170">
    <property type="entry name" value="LuxR_C_like"/>
    <property type="match status" value="1"/>
</dbReference>
<dbReference type="Pfam" id="PF00072">
    <property type="entry name" value="Response_reg"/>
    <property type="match status" value="1"/>
</dbReference>
<comment type="caution">
    <text evidence="6">The sequence shown here is derived from an EMBL/GenBank/DDBJ whole genome shotgun (WGS) entry which is preliminary data.</text>
</comment>
<name>A0ABV6YDM6_9HYPH</name>
<dbReference type="CDD" id="cd17535">
    <property type="entry name" value="REC_NarL-like"/>
    <property type="match status" value="1"/>
</dbReference>
<dbReference type="InterPro" id="IPR001789">
    <property type="entry name" value="Sig_transdc_resp-reg_receiver"/>
</dbReference>
<keyword evidence="1 3" id="KW-0597">Phosphoprotein</keyword>
<evidence type="ECO:0000259" key="4">
    <source>
        <dbReference type="PROSITE" id="PS50043"/>
    </source>
</evidence>
<proteinExistence type="predicted"/>
<dbReference type="PRINTS" id="PR00038">
    <property type="entry name" value="HTHLUXR"/>
</dbReference>
<dbReference type="SMART" id="SM00448">
    <property type="entry name" value="REC"/>
    <property type="match status" value="1"/>
</dbReference>
<dbReference type="PROSITE" id="PS50043">
    <property type="entry name" value="HTH_LUXR_2"/>
    <property type="match status" value="1"/>
</dbReference>
<dbReference type="PROSITE" id="PS00622">
    <property type="entry name" value="HTH_LUXR_1"/>
    <property type="match status" value="1"/>
</dbReference>
<gene>
    <name evidence="6" type="ORF">ACETIH_22175</name>
</gene>
<dbReference type="InterPro" id="IPR011006">
    <property type="entry name" value="CheY-like_superfamily"/>
</dbReference>
<keyword evidence="7" id="KW-1185">Reference proteome</keyword>
<dbReference type="Pfam" id="PF00196">
    <property type="entry name" value="GerE"/>
    <property type="match status" value="1"/>
</dbReference>
<evidence type="ECO:0000256" key="1">
    <source>
        <dbReference type="ARBA" id="ARBA00022553"/>
    </source>
</evidence>
<dbReference type="PANTHER" id="PTHR45566:SF2">
    <property type="entry name" value="NARL SUBFAMILY"/>
    <property type="match status" value="1"/>
</dbReference>
<evidence type="ECO:0000259" key="5">
    <source>
        <dbReference type="PROSITE" id="PS50110"/>
    </source>
</evidence>
<dbReference type="InterPro" id="IPR051015">
    <property type="entry name" value="EvgA-like"/>
</dbReference>
<feature type="domain" description="Response regulatory" evidence="5">
    <location>
        <begin position="6"/>
        <end position="121"/>
    </location>
</feature>
<dbReference type="SMART" id="SM00421">
    <property type="entry name" value="HTH_LUXR"/>
    <property type="match status" value="1"/>
</dbReference>
<reference evidence="6 7" key="1">
    <citation type="submission" date="2024-09" db="EMBL/GenBank/DDBJ databases">
        <title>Nodulacao em especies de Leguminosae Basais da Amazonia e Caracterizacao dos Rizobios e Bacterias Associadas aos Nodulos.</title>
        <authorList>
            <person name="Jambeiro I.C.A."/>
            <person name="Lopes I.S."/>
            <person name="Aguiar E.R.G.R."/>
            <person name="Santos A.F.J."/>
            <person name="Dos Santos J.M.F."/>
            <person name="Gross E."/>
        </authorList>
    </citation>
    <scope>NUCLEOTIDE SEQUENCE [LARGE SCALE GENOMIC DNA]</scope>
    <source>
        <strain evidence="6 7">BRUESC1165</strain>
    </source>
</reference>
<accession>A0ABV6YDM6</accession>
<keyword evidence="2" id="KW-0238">DNA-binding</keyword>
<evidence type="ECO:0000313" key="7">
    <source>
        <dbReference type="Proteomes" id="UP001593940"/>
    </source>
</evidence>
<dbReference type="InterPro" id="IPR016032">
    <property type="entry name" value="Sig_transdc_resp-reg_C-effctor"/>
</dbReference>